<protein>
    <recommendedName>
        <fullName evidence="1">SHOCT-like domain-containing protein</fullName>
    </recommendedName>
</protein>
<proteinExistence type="predicted"/>
<name>A0A1I0B849_9FIRM</name>
<dbReference type="InterPro" id="IPR046749">
    <property type="entry name" value="SHOCT_2"/>
</dbReference>
<evidence type="ECO:0000313" key="3">
    <source>
        <dbReference type="Proteomes" id="UP000243819"/>
    </source>
</evidence>
<dbReference type="Proteomes" id="UP000243819">
    <property type="component" value="Unassembled WGS sequence"/>
</dbReference>
<evidence type="ECO:0000313" key="2">
    <source>
        <dbReference type="EMBL" id="SET03051.1"/>
    </source>
</evidence>
<evidence type="ECO:0000259" key="1">
    <source>
        <dbReference type="Pfam" id="PF20612"/>
    </source>
</evidence>
<dbReference type="OrthoDB" id="1666848at2"/>
<organism evidence="2 3">
    <name type="scientific">Anaerobranca gottschalkii DSM 13577</name>
    <dbReference type="NCBI Taxonomy" id="1120990"/>
    <lineage>
        <taxon>Bacteria</taxon>
        <taxon>Bacillati</taxon>
        <taxon>Bacillota</taxon>
        <taxon>Clostridia</taxon>
        <taxon>Eubacteriales</taxon>
        <taxon>Proteinivoracaceae</taxon>
        <taxon>Anaerobranca</taxon>
    </lineage>
</organism>
<feature type="domain" description="SHOCT-like" evidence="1">
    <location>
        <begin position="1"/>
        <end position="51"/>
    </location>
</feature>
<gene>
    <name evidence="2" type="ORF">SAMN03080614_10345</name>
</gene>
<accession>A0A1I0B849</accession>
<dbReference type="AlphaFoldDB" id="A0A1I0B849"/>
<reference evidence="3" key="1">
    <citation type="submission" date="2016-10" db="EMBL/GenBank/DDBJ databases">
        <authorList>
            <person name="Varghese N."/>
            <person name="Submissions S."/>
        </authorList>
    </citation>
    <scope>NUCLEOTIDE SEQUENCE [LARGE SCALE GENOMIC DNA]</scope>
    <source>
        <strain evidence="3">DSM 13577</strain>
    </source>
</reference>
<dbReference type="Pfam" id="PF20612">
    <property type="entry name" value="SHOCT_2"/>
    <property type="match status" value="1"/>
</dbReference>
<dbReference type="EMBL" id="FOIF01000034">
    <property type="protein sequence ID" value="SET03051.1"/>
    <property type="molecule type" value="Genomic_DNA"/>
</dbReference>
<sequence>MTEEEFQREKNYRVSMAIAKEMLEKGIINIEDYEKIKEIFIEKYNPLLGRL</sequence>
<keyword evidence="3" id="KW-1185">Reference proteome</keyword>
<dbReference type="STRING" id="1120990.SAMN03080614_10345"/>
<dbReference type="RefSeq" id="WP_143055912.1">
    <property type="nucleotide sequence ID" value="NZ_FOIF01000034.1"/>
</dbReference>